<dbReference type="Proteomes" id="UP000660021">
    <property type="component" value="Unassembled WGS sequence"/>
</dbReference>
<protein>
    <submittedName>
        <fullName evidence="4">Adenylyltransferase/cytidyltransferase family protein</fullName>
    </submittedName>
</protein>
<dbReference type="EMBL" id="JACOPR010000001">
    <property type="protein sequence ID" value="MBC5729333.1"/>
    <property type="molecule type" value="Genomic_DNA"/>
</dbReference>
<dbReference type="SUPFAM" id="SSF52374">
    <property type="entry name" value="Nucleotidylyl transferase"/>
    <property type="match status" value="1"/>
</dbReference>
<accession>A0ABR7HPB0</accession>
<dbReference type="InterPro" id="IPR014729">
    <property type="entry name" value="Rossmann-like_a/b/a_fold"/>
</dbReference>
<dbReference type="Gene3D" id="3.40.50.620">
    <property type="entry name" value="HUPs"/>
    <property type="match status" value="1"/>
</dbReference>
<organism evidence="4 5">
    <name type="scientific">Pseudoflavonifractor hominis</name>
    <dbReference type="NCBI Taxonomy" id="2763059"/>
    <lineage>
        <taxon>Bacteria</taxon>
        <taxon>Bacillati</taxon>
        <taxon>Bacillota</taxon>
        <taxon>Clostridia</taxon>
        <taxon>Eubacteriales</taxon>
        <taxon>Oscillospiraceae</taxon>
        <taxon>Pseudoflavonifractor</taxon>
    </lineage>
</organism>
<keyword evidence="2 4" id="KW-0548">Nucleotidyltransferase</keyword>
<dbReference type="InterPro" id="IPR004821">
    <property type="entry name" value="Cyt_trans-like"/>
</dbReference>
<keyword evidence="5" id="KW-1185">Reference proteome</keyword>
<evidence type="ECO:0000259" key="3">
    <source>
        <dbReference type="Pfam" id="PF01467"/>
    </source>
</evidence>
<evidence type="ECO:0000313" key="5">
    <source>
        <dbReference type="Proteomes" id="UP000660021"/>
    </source>
</evidence>
<feature type="domain" description="Cytidyltransferase-like" evidence="3">
    <location>
        <begin position="12"/>
        <end position="155"/>
    </location>
</feature>
<evidence type="ECO:0000256" key="2">
    <source>
        <dbReference type="ARBA" id="ARBA00022695"/>
    </source>
</evidence>
<gene>
    <name evidence="4" type="ORF">H8S34_00590</name>
</gene>
<dbReference type="Pfam" id="PF01467">
    <property type="entry name" value="CTP_transf_like"/>
    <property type="match status" value="1"/>
</dbReference>
<evidence type="ECO:0000313" key="4">
    <source>
        <dbReference type="EMBL" id="MBC5729333.1"/>
    </source>
</evidence>
<proteinExistence type="predicted"/>
<dbReference type="PANTHER" id="PTHR21342">
    <property type="entry name" value="PHOSPHOPANTETHEINE ADENYLYLTRANSFERASE"/>
    <property type="match status" value="1"/>
</dbReference>
<keyword evidence="1" id="KW-0808">Transferase</keyword>
<name>A0ABR7HPB0_9FIRM</name>
<dbReference type="GO" id="GO:0016779">
    <property type="term" value="F:nucleotidyltransferase activity"/>
    <property type="evidence" value="ECO:0007669"/>
    <property type="project" value="UniProtKB-KW"/>
</dbReference>
<reference evidence="4 5" key="1">
    <citation type="submission" date="2020-08" db="EMBL/GenBank/DDBJ databases">
        <title>Genome public.</title>
        <authorList>
            <person name="Liu C."/>
            <person name="Sun Q."/>
        </authorList>
    </citation>
    <scope>NUCLEOTIDE SEQUENCE [LARGE SCALE GENOMIC DNA]</scope>
    <source>
        <strain evidence="4 5">New-38</strain>
    </source>
</reference>
<dbReference type="NCBIfam" id="TIGR00125">
    <property type="entry name" value="cyt_tran_rel"/>
    <property type="match status" value="1"/>
</dbReference>
<comment type="caution">
    <text evidence="4">The sequence shown here is derived from an EMBL/GenBank/DDBJ whole genome shotgun (WGS) entry which is preliminary data.</text>
</comment>
<sequence length="198" mass="22854">MDMEQRDTLGVVMGRFQGLHLGHMEYLLAGAQRCEHLLVGVTHFDPWEHAPEELRDLGRMNTSANPFTYYERLAMLRDALTEAGLPRERFDIVPFPIEHPERIPEFIPREAVCYVTIYDQWGYHKRQVLTDLGFPTRVLWVRDDSQRLTSGTEVRRLIAEGKPWSHLVPPAVSRYLLEHGLTQRLAAGIPPEDSNPSR</sequence>
<dbReference type="PANTHER" id="PTHR21342:SF0">
    <property type="entry name" value="BIFUNCTIONAL NMN ADENYLYLTRANSFERASE_NUDIX HYDROLASE"/>
    <property type="match status" value="1"/>
</dbReference>
<evidence type="ECO:0000256" key="1">
    <source>
        <dbReference type="ARBA" id="ARBA00022679"/>
    </source>
</evidence>